<evidence type="ECO:0008006" key="4">
    <source>
        <dbReference type="Google" id="ProtNLM"/>
    </source>
</evidence>
<dbReference type="eggNOG" id="ENOG502S3UW">
    <property type="taxonomic scope" value="Eukaryota"/>
</dbReference>
<protein>
    <recommendedName>
        <fullName evidence="4">NAD(P)-binding domain-containing protein</fullName>
    </recommendedName>
</protein>
<sequence>MTTTPPSLFLGATGGCANACLVHALRASQPCIALARTPSKLTAQLESQGLTPSQLANLTCVQGNALSLTDVKAALLAHCSEKLPGMIVTGLGGTPHLRFDWRAPLQIAGLDDAHVCEGAARTLVAALREVQEEEERKKKGKKGNAVEKPSVVFISTTGVSRGPEDVPLAMRFLYHQMLAVPHADKKGMEDVLRAEEGGVFRKVSGVRPTLLAGAVSVEDGVGWKALRAGTEQKPELGYSVKRADVGEWIYENLVKEGGERRRWEGEMVSLTS</sequence>
<organism evidence="2 3">
    <name type="scientific">Cyphellophora europaea (strain CBS 101466)</name>
    <name type="common">Phialophora europaea</name>
    <dbReference type="NCBI Taxonomy" id="1220924"/>
    <lineage>
        <taxon>Eukaryota</taxon>
        <taxon>Fungi</taxon>
        <taxon>Dikarya</taxon>
        <taxon>Ascomycota</taxon>
        <taxon>Pezizomycotina</taxon>
        <taxon>Eurotiomycetes</taxon>
        <taxon>Chaetothyriomycetidae</taxon>
        <taxon>Chaetothyriales</taxon>
        <taxon>Cyphellophoraceae</taxon>
        <taxon>Cyphellophora</taxon>
    </lineage>
</organism>
<dbReference type="OrthoDB" id="63935at2759"/>
<evidence type="ECO:0000313" key="3">
    <source>
        <dbReference type="Proteomes" id="UP000030752"/>
    </source>
</evidence>
<dbReference type="PANTHER" id="PTHR15020:SF50">
    <property type="entry name" value="UPF0659 PROTEIN YMR090W"/>
    <property type="match status" value="1"/>
</dbReference>
<dbReference type="SUPFAM" id="SSF51735">
    <property type="entry name" value="NAD(P)-binding Rossmann-fold domains"/>
    <property type="match status" value="1"/>
</dbReference>
<dbReference type="Proteomes" id="UP000030752">
    <property type="component" value="Unassembled WGS sequence"/>
</dbReference>
<name>W2RMH4_CYPE1</name>
<dbReference type="HOGENOM" id="CLU_066707_0_0_1"/>
<dbReference type="STRING" id="1220924.W2RMH4"/>
<evidence type="ECO:0000256" key="1">
    <source>
        <dbReference type="ARBA" id="ARBA00038376"/>
    </source>
</evidence>
<dbReference type="Gene3D" id="3.40.50.720">
    <property type="entry name" value="NAD(P)-binding Rossmann-like Domain"/>
    <property type="match status" value="1"/>
</dbReference>
<dbReference type="InterPro" id="IPR036291">
    <property type="entry name" value="NAD(P)-bd_dom_sf"/>
</dbReference>
<dbReference type="InParanoid" id="W2RMH4"/>
<accession>W2RMH4</accession>
<gene>
    <name evidence="2" type="ORF">HMPREF1541_07344</name>
</gene>
<dbReference type="GeneID" id="19974683"/>
<dbReference type="RefSeq" id="XP_008719890.1">
    <property type="nucleotide sequence ID" value="XM_008721668.1"/>
</dbReference>
<dbReference type="EMBL" id="KB822723">
    <property type="protein sequence ID" value="ETN37721.1"/>
    <property type="molecule type" value="Genomic_DNA"/>
</dbReference>
<dbReference type="VEuPathDB" id="FungiDB:HMPREF1541_07344"/>
<keyword evidence="3" id="KW-1185">Reference proteome</keyword>
<proteinExistence type="inferred from homology"/>
<comment type="similarity">
    <text evidence="1">Belongs to the avfA family.</text>
</comment>
<dbReference type="PANTHER" id="PTHR15020">
    <property type="entry name" value="FLAVIN REDUCTASE-RELATED"/>
    <property type="match status" value="1"/>
</dbReference>
<evidence type="ECO:0000313" key="2">
    <source>
        <dbReference type="EMBL" id="ETN37721.1"/>
    </source>
</evidence>
<dbReference type="AlphaFoldDB" id="W2RMH4"/>
<reference evidence="2 3" key="1">
    <citation type="submission" date="2013-03" db="EMBL/GenBank/DDBJ databases">
        <title>The Genome Sequence of Phialophora europaea CBS 101466.</title>
        <authorList>
            <consortium name="The Broad Institute Genomics Platform"/>
            <person name="Cuomo C."/>
            <person name="de Hoog S."/>
            <person name="Gorbushina A."/>
            <person name="Walker B."/>
            <person name="Young S.K."/>
            <person name="Zeng Q."/>
            <person name="Gargeya S."/>
            <person name="Fitzgerald M."/>
            <person name="Haas B."/>
            <person name="Abouelleil A."/>
            <person name="Allen A.W."/>
            <person name="Alvarado L."/>
            <person name="Arachchi H.M."/>
            <person name="Berlin A.M."/>
            <person name="Chapman S.B."/>
            <person name="Gainer-Dewar J."/>
            <person name="Goldberg J."/>
            <person name="Griggs A."/>
            <person name="Gujja S."/>
            <person name="Hansen M."/>
            <person name="Howarth C."/>
            <person name="Imamovic A."/>
            <person name="Ireland A."/>
            <person name="Larimer J."/>
            <person name="McCowan C."/>
            <person name="Murphy C."/>
            <person name="Pearson M."/>
            <person name="Poon T.W."/>
            <person name="Priest M."/>
            <person name="Roberts A."/>
            <person name="Saif S."/>
            <person name="Shea T."/>
            <person name="Sisk P."/>
            <person name="Sykes S."/>
            <person name="Wortman J."/>
            <person name="Nusbaum C."/>
            <person name="Birren B."/>
        </authorList>
    </citation>
    <scope>NUCLEOTIDE SEQUENCE [LARGE SCALE GENOMIC DNA]</scope>
    <source>
        <strain evidence="2 3">CBS 101466</strain>
    </source>
</reference>